<accession>A0A6J4JHS1</accession>
<dbReference type="AlphaFoldDB" id="A0A6J4JHS1"/>
<protein>
    <submittedName>
        <fullName evidence="2">Uncharacterized protein</fullName>
    </submittedName>
</protein>
<feature type="compositionally biased region" description="Low complexity" evidence="1">
    <location>
        <begin position="111"/>
        <end position="127"/>
    </location>
</feature>
<feature type="non-terminal residue" evidence="2">
    <location>
        <position position="135"/>
    </location>
</feature>
<proteinExistence type="predicted"/>
<feature type="non-terminal residue" evidence="2">
    <location>
        <position position="1"/>
    </location>
</feature>
<gene>
    <name evidence="2" type="ORF">AVDCRST_MAG04-3706</name>
</gene>
<dbReference type="EMBL" id="CADCTL010000277">
    <property type="protein sequence ID" value="CAA9280752.1"/>
    <property type="molecule type" value="Genomic_DNA"/>
</dbReference>
<evidence type="ECO:0000313" key="2">
    <source>
        <dbReference type="EMBL" id="CAA9280752.1"/>
    </source>
</evidence>
<reference evidence="2" key="1">
    <citation type="submission" date="2020-02" db="EMBL/GenBank/DDBJ databases">
        <authorList>
            <person name="Meier V. D."/>
        </authorList>
    </citation>
    <scope>NUCLEOTIDE SEQUENCE</scope>
    <source>
        <strain evidence="2">AVDCRST_MAG04</strain>
    </source>
</reference>
<sequence length="135" mass="14916">CQGQPCRRAECAFACSAPRRAPRWSPWRWWRRLARPRRLPRRRRAQPQPAPEPIVRRWRRRGVSCARMAGCRCEEGVAGAAAPSPPPAPRLAATCRSAIGTPACRPRRGGKPLAPKARPRRAPSSGPTPCVACRG</sequence>
<feature type="region of interest" description="Disordered" evidence="1">
    <location>
        <begin position="102"/>
        <end position="135"/>
    </location>
</feature>
<evidence type="ECO:0000256" key="1">
    <source>
        <dbReference type="SAM" id="MobiDB-lite"/>
    </source>
</evidence>
<name>A0A6J4JHS1_9PROT</name>
<organism evidence="2">
    <name type="scientific">uncultured Acetobacteraceae bacterium</name>
    <dbReference type="NCBI Taxonomy" id="169975"/>
    <lineage>
        <taxon>Bacteria</taxon>
        <taxon>Pseudomonadati</taxon>
        <taxon>Pseudomonadota</taxon>
        <taxon>Alphaproteobacteria</taxon>
        <taxon>Acetobacterales</taxon>
        <taxon>Acetobacteraceae</taxon>
        <taxon>environmental samples</taxon>
    </lineage>
</organism>